<evidence type="ECO:0000313" key="2">
    <source>
        <dbReference type="Proteomes" id="UP000054928"/>
    </source>
</evidence>
<keyword evidence="2" id="KW-1185">Reference proteome</keyword>
<name>A0A0P1B6P9_PLAHL</name>
<dbReference type="EMBL" id="CCYD01003090">
    <property type="protein sequence ID" value="CEG49584.1"/>
    <property type="molecule type" value="Genomic_DNA"/>
</dbReference>
<dbReference type="AlphaFoldDB" id="A0A0P1B6P9"/>
<proteinExistence type="predicted"/>
<organism evidence="1 2">
    <name type="scientific">Plasmopara halstedii</name>
    <name type="common">Downy mildew of sunflower</name>
    <dbReference type="NCBI Taxonomy" id="4781"/>
    <lineage>
        <taxon>Eukaryota</taxon>
        <taxon>Sar</taxon>
        <taxon>Stramenopiles</taxon>
        <taxon>Oomycota</taxon>
        <taxon>Peronosporomycetes</taxon>
        <taxon>Peronosporales</taxon>
        <taxon>Peronosporaceae</taxon>
        <taxon>Plasmopara</taxon>
    </lineage>
</organism>
<dbReference type="Proteomes" id="UP000054928">
    <property type="component" value="Unassembled WGS sequence"/>
</dbReference>
<sequence>MGRGDFVAVDNLQAITDTKPLGVLQQLRLLCLSKPPPFVPRNTAVIFAKKRYFHNASPLYKSCSLHSFPMASNLASSPVRKRGSDNHVQIFTFAYV</sequence>
<accession>A0A0P1B6P9</accession>
<dbReference type="GeneID" id="36402397"/>
<protein>
    <submittedName>
        <fullName evidence="1">Uncharacterized protein</fullName>
    </submittedName>
</protein>
<reference evidence="2" key="1">
    <citation type="submission" date="2014-09" db="EMBL/GenBank/DDBJ databases">
        <authorList>
            <person name="Sharma Rahul"/>
            <person name="Thines Marco"/>
        </authorList>
    </citation>
    <scope>NUCLEOTIDE SEQUENCE [LARGE SCALE GENOMIC DNA]</scope>
</reference>
<dbReference type="RefSeq" id="XP_024585953.1">
    <property type="nucleotide sequence ID" value="XM_024720789.1"/>
</dbReference>
<evidence type="ECO:0000313" key="1">
    <source>
        <dbReference type="EMBL" id="CEG49584.1"/>
    </source>
</evidence>